<evidence type="ECO:0000313" key="10">
    <source>
        <dbReference type="Proteomes" id="UP000266328"/>
    </source>
</evidence>
<keyword evidence="2" id="KW-0678">Repressor</keyword>
<evidence type="ECO:0000313" key="9">
    <source>
        <dbReference type="EMBL" id="RIE05594.1"/>
    </source>
</evidence>
<evidence type="ECO:0000256" key="3">
    <source>
        <dbReference type="ARBA" id="ARBA00022833"/>
    </source>
</evidence>
<dbReference type="PANTHER" id="PTHR33202:SF7">
    <property type="entry name" value="FERRIC UPTAKE REGULATION PROTEIN"/>
    <property type="match status" value="1"/>
</dbReference>
<keyword evidence="8" id="KW-0408">Iron</keyword>
<dbReference type="GO" id="GO:0045892">
    <property type="term" value="P:negative regulation of DNA-templated transcription"/>
    <property type="evidence" value="ECO:0007669"/>
    <property type="project" value="TreeGrafter"/>
</dbReference>
<dbReference type="GO" id="GO:0008270">
    <property type="term" value="F:zinc ion binding"/>
    <property type="evidence" value="ECO:0007669"/>
    <property type="project" value="TreeGrafter"/>
</dbReference>
<protein>
    <submittedName>
        <fullName evidence="9">Transcriptional repressor</fullName>
    </submittedName>
</protein>
<evidence type="ECO:0000256" key="8">
    <source>
        <dbReference type="PIRSR" id="PIRSR602481-2"/>
    </source>
</evidence>
<feature type="binding site" evidence="7">
    <location>
        <position position="141"/>
    </location>
    <ligand>
        <name>Zn(2+)</name>
        <dbReference type="ChEBI" id="CHEBI:29105"/>
    </ligand>
</feature>
<dbReference type="PANTHER" id="PTHR33202">
    <property type="entry name" value="ZINC UPTAKE REGULATION PROTEIN"/>
    <property type="match status" value="1"/>
</dbReference>
<keyword evidence="10" id="KW-1185">Reference proteome</keyword>
<dbReference type="OrthoDB" id="8659436at2"/>
<keyword evidence="6" id="KW-0804">Transcription</keyword>
<dbReference type="Gene3D" id="1.10.10.10">
    <property type="entry name" value="Winged helix-like DNA-binding domain superfamily/Winged helix DNA-binding domain"/>
    <property type="match status" value="1"/>
</dbReference>
<keyword evidence="7" id="KW-0479">Metal-binding</keyword>
<dbReference type="Pfam" id="PF01475">
    <property type="entry name" value="FUR"/>
    <property type="match status" value="1"/>
</dbReference>
<dbReference type="CDD" id="cd07153">
    <property type="entry name" value="Fur_like"/>
    <property type="match status" value="1"/>
</dbReference>
<comment type="caution">
    <text evidence="9">The sequence shown here is derived from an EMBL/GenBank/DDBJ whole genome shotgun (WGS) entry which is preliminary data.</text>
</comment>
<evidence type="ECO:0000256" key="1">
    <source>
        <dbReference type="ARBA" id="ARBA00007957"/>
    </source>
</evidence>
<proteinExistence type="inferred from homology"/>
<sequence length="154" mass="17280">MDSADRNGTGRRRLSGQLRGFRMTRDRRTILQVLGKVSIPLTADDVLNRVNTTLPGMALSTVYRTLDELVSRGSVQRTLLSNDGRSFFELMGNAHRHYMVCLGCHHMFPISSCPVEDFANSAAKALDFEVTDHSLVLYGYCRHCRSERQSPGSE</sequence>
<dbReference type="InterPro" id="IPR002481">
    <property type="entry name" value="FUR"/>
</dbReference>
<dbReference type="Proteomes" id="UP000266328">
    <property type="component" value="Unassembled WGS sequence"/>
</dbReference>
<evidence type="ECO:0000256" key="7">
    <source>
        <dbReference type="PIRSR" id="PIRSR602481-1"/>
    </source>
</evidence>
<feature type="binding site" evidence="7">
    <location>
        <position position="144"/>
    </location>
    <ligand>
        <name>Zn(2+)</name>
        <dbReference type="ChEBI" id="CHEBI:29105"/>
    </ligand>
</feature>
<feature type="binding site" evidence="8">
    <location>
        <position position="133"/>
    </location>
    <ligand>
        <name>Fe cation</name>
        <dbReference type="ChEBI" id="CHEBI:24875"/>
    </ligand>
</feature>
<dbReference type="GO" id="GO:0000976">
    <property type="term" value="F:transcription cis-regulatory region binding"/>
    <property type="evidence" value="ECO:0007669"/>
    <property type="project" value="TreeGrafter"/>
</dbReference>
<comment type="cofactor">
    <cofactor evidence="8">
        <name>Mn(2+)</name>
        <dbReference type="ChEBI" id="CHEBI:29035"/>
    </cofactor>
    <cofactor evidence="8">
        <name>Fe(2+)</name>
        <dbReference type="ChEBI" id="CHEBI:29033"/>
    </cofactor>
    <text evidence="8">Binds 1 Mn(2+) or Fe(2+) ion per subunit.</text>
</comment>
<feature type="binding site" evidence="7">
    <location>
        <position position="104"/>
    </location>
    <ligand>
        <name>Zn(2+)</name>
        <dbReference type="ChEBI" id="CHEBI:29105"/>
    </ligand>
</feature>
<dbReference type="EMBL" id="QXIS01000034">
    <property type="protein sequence ID" value="RIE05594.1"/>
    <property type="molecule type" value="Genomic_DNA"/>
</dbReference>
<dbReference type="GO" id="GO:0003700">
    <property type="term" value="F:DNA-binding transcription factor activity"/>
    <property type="evidence" value="ECO:0007669"/>
    <property type="project" value="InterPro"/>
</dbReference>
<dbReference type="InterPro" id="IPR036388">
    <property type="entry name" value="WH-like_DNA-bd_sf"/>
</dbReference>
<evidence type="ECO:0000256" key="4">
    <source>
        <dbReference type="ARBA" id="ARBA00023015"/>
    </source>
</evidence>
<organism evidence="9 10">
    <name type="scientific">Candidatus Cryosericum terrychapinii</name>
    <dbReference type="NCBI Taxonomy" id="2290919"/>
    <lineage>
        <taxon>Bacteria</taxon>
        <taxon>Pseudomonadati</taxon>
        <taxon>Caldisericota/Cryosericota group</taxon>
        <taxon>Candidatus Cryosericota</taxon>
        <taxon>Candidatus Cryosericia</taxon>
        <taxon>Candidatus Cryosericales</taxon>
        <taxon>Candidatus Cryosericaceae</taxon>
        <taxon>Candidatus Cryosericum</taxon>
    </lineage>
</organism>
<dbReference type="GO" id="GO:1900376">
    <property type="term" value="P:regulation of secondary metabolite biosynthetic process"/>
    <property type="evidence" value="ECO:0007669"/>
    <property type="project" value="TreeGrafter"/>
</dbReference>
<evidence type="ECO:0000256" key="2">
    <source>
        <dbReference type="ARBA" id="ARBA00022491"/>
    </source>
</evidence>
<feature type="binding site" evidence="8">
    <location>
        <position position="95"/>
    </location>
    <ligand>
        <name>Fe cation</name>
        <dbReference type="ChEBI" id="CHEBI:24875"/>
    </ligand>
</feature>
<dbReference type="AlphaFoldDB" id="A0A398D3D6"/>
<reference evidence="9 10" key="1">
    <citation type="submission" date="2018-09" db="EMBL/GenBank/DDBJ databases">
        <title>Discovery and Ecogenomic Context for Candidatus Cryosericales, a Global Caldiserica Order Active in Thawing Permafrost.</title>
        <authorList>
            <person name="Martinez M.A."/>
            <person name="Woodcroft B.J."/>
            <person name="Ignacio Espinoza J.C."/>
            <person name="Zayed A."/>
            <person name="Singleton C.M."/>
            <person name="Boyd J."/>
            <person name="Li Y.-F."/>
            <person name="Purvine S."/>
            <person name="Maughan H."/>
            <person name="Hodgkins S.B."/>
            <person name="Anderson D."/>
            <person name="Sederholm M."/>
            <person name="Temperton B."/>
            <person name="Saleska S.R."/>
            <person name="Tyson G.W."/>
            <person name="Rich V.I."/>
        </authorList>
    </citation>
    <scope>NUCLEOTIDE SEQUENCE [LARGE SCALE GENOMIC DNA]</scope>
    <source>
        <strain evidence="9 10">SMC7</strain>
    </source>
</reference>
<keyword evidence="3 7" id="KW-0862">Zinc</keyword>
<accession>A0A398D3D6</accession>
<keyword evidence="5" id="KW-0238">DNA-binding</keyword>
<dbReference type="Gene3D" id="3.30.1490.190">
    <property type="match status" value="1"/>
</dbReference>
<comment type="similarity">
    <text evidence="1">Belongs to the Fur family.</text>
</comment>
<dbReference type="InterPro" id="IPR036390">
    <property type="entry name" value="WH_DNA-bd_sf"/>
</dbReference>
<feature type="binding site" evidence="7">
    <location>
        <position position="101"/>
    </location>
    <ligand>
        <name>Zn(2+)</name>
        <dbReference type="ChEBI" id="CHEBI:29105"/>
    </ligand>
</feature>
<name>A0A398D3D6_9BACT</name>
<evidence type="ECO:0000256" key="6">
    <source>
        <dbReference type="ARBA" id="ARBA00023163"/>
    </source>
</evidence>
<comment type="cofactor">
    <cofactor evidence="7">
        <name>Zn(2+)</name>
        <dbReference type="ChEBI" id="CHEBI:29105"/>
    </cofactor>
    <text evidence="7">Binds 1 zinc ion per subunit.</text>
</comment>
<dbReference type="InterPro" id="IPR043135">
    <property type="entry name" value="Fur_C"/>
</dbReference>
<feature type="binding site" evidence="8">
    <location>
        <position position="116"/>
    </location>
    <ligand>
        <name>Fe cation</name>
        <dbReference type="ChEBI" id="CHEBI:24875"/>
    </ligand>
</feature>
<evidence type="ECO:0000256" key="5">
    <source>
        <dbReference type="ARBA" id="ARBA00023125"/>
    </source>
</evidence>
<keyword evidence="4" id="KW-0805">Transcription regulation</keyword>
<dbReference type="SUPFAM" id="SSF46785">
    <property type="entry name" value="Winged helix' DNA-binding domain"/>
    <property type="match status" value="1"/>
</dbReference>
<dbReference type="RefSeq" id="WP_119089553.1">
    <property type="nucleotide sequence ID" value="NZ_QXIS01000034.1"/>
</dbReference>
<gene>
    <name evidence="9" type="ORF">SMC7_06565</name>
</gene>